<sequence>MFEANALWLPVIGRAPIPFGQRVQKAGGYLPTYLRRVGALFWRQ</sequence>
<gene>
    <name evidence="1" type="ORF">SHEWBE_4131</name>
</gene>
<dbReference type="EMBL" id="LS483452">
    <property type="protein sequence ID" value="SQH78091.1"/>
    <property type="molecule type" value="Genomic_DNA"/>
</dbReference>
<evidence type="ECO:0000313" key="1">
    <source>
        <dbReference type="EMBL" id="SQH78091.1"/>
    </source>
</evidence>
<name>A0A330M702_9GAMM</name>
<dbReference type="Proteomes" id="UP000250123">
    <property type="component" value="Chromosome SHEWBE"/>
</dbReference>
<dbReference type="KEGG" id="sbk:SHEWBE_4131"/>
<evidence type="ECO:0000313" key="2">
    <source>
        <dbReference type="Proteomes" id="UP000250123"/>
    </source>
</evidence>
<accession>A0A330M702</accession>
<reference evidence="2" key="1">
    <citation type="submission" date="2018-06" db="EMBL/GenBank/DDBJ databases">
        <authorList>
            <person name="Cea G.-C."/>
            <person name="William W."/>
        </authorList>
    </citation>
    <scope>NUCLEOTIDE SEQUENCE [LARGE SCALE GENOMIC DNA]</scope>
    <source>
        <strain evidence="2">DB21MT-2</strain>
    </source>
</reference>
<proteinExistence type="predicted"/>
<dbReference type="AlphaFoldDB" id="A0A330M702"/>
<organism evidence="1 2">
    <name type="scientific">Shewanella benthica</name>
    <dbReference type="NCBI Taxonomy" id="43661"/>
    <lineage>
        <taxon>Bacteria</taxon>
        <taxon>Pseudomonadati</taxon>
        <taxon>Pseudomonadota</taxon>
        <taxon>Gammaproteobacteria</taxon>
        <taxon>Alteromonadales</taxon>
        <taxon>Shewanellaceae</taxon>
        <taxon>Shewanella</taxon>
    </lineage>
</organism>
<protein>
    <submittedName>
        <fullName evidence="1">Uncharacterized protein</fullName>
    </submittedName>
</protein>